<dbReference type="PANTHER" id="PTHR45825:SF11">
    <property type="entry name" value="ALPHA AMYLASE DOMAIN-CONTAINING PROTEIN"/>
    <property type="match status" value="1"/>
</dbReference>
<dbReference type="GO" id="GO:0005829">
    <property type="term" value="C:cytosol"/>
    <property type="evidence" value="ECO:0007669"/>
    <property type="project" value="TreeGrafter"/>
</dbReference>
<evidence type="ECO:0000256" key="3">
    <source>
        <dbReference type="ARBA" id="ARBA00022676"/>
    </source>
</evidence>
<feature type="domain" description="Starch synthase catalytic" evidence="5">
    <location>
        <begin position="3"/>
        <end position="285"/>
    </location>
</feature>
<dbReference type="Gene3D" id="3.40.50.2000">
    <property type="entry name" value="Glycogen Phosphorylase B"/>
    <property type="match status" value="2"/>
</dbReference>
<proteinExistence type="predicted"/>
<evidence type="ECO:0000313" key="7">
    <source>
        <dbReference type="Proteomes" id="UP001139333"/>
    </source>
</evidence>
<evidence type="ECO:0000256" key="4">
    <source>
        <dbReference type="ARBA" id="ARBA00022679"/>
    </source>
</evidence>
<dbReference type="Pfam" id="PF08323">
    <property type="entry name" value="Glyco_transf_5"/>
    <property type="match status" value="1"/>
</dbReference>
<dbReference type="EC" id="2.4.1.21" evidence="2"/>
<name>A0A9X1ZN48_9GAMM</name>
<dbReference type="GO" id="GO:0005978">
    <property type="term" value="P:glycogen biosynthetic process"/>
    <property type="evidence" value="ECO:0007669"/>
    <property type="project" value="TreeGrafter"/>
</dbReference>
<dbReference type="SUPFAM" id="SSF53756">
    <property type="entry name" value="UDP-Glycosyltransferase/glycogen phosphorylase"/>
    <property type="match status" value="1"/>
</dbReference>
<comment type="caution">
    <text evidence="6">The sequence shown here is derived from an EMBL/GenBank/DDBJ whole genome shotgun (WGS) entry which is preliminary data.</text>
</comment>
<dbReference type="Proteomes" id="UP001139333">
    <property type="component" value="Unassembled WGS sequence"/>
</dbReference>
<dbReference type="Pfam" id="PF13692">
    <property type="entry name" value="Glyco_trans_1_4"/>
    <property type="match status" value="1"/>
</dbReference>
<keyword evidence="3" id="KW-0328">Glycosyltransferase</keyword>
<dbReference type="PANTHER" id="PTHR45825">
    <property type="entry name" value="GRANULE-BOUND STARCH SYNTHASE 1, CHLOROPLASTIC/AMYLOPLASTIC"/>
    <property type="match status" value="1"/>
</dbReference>
<dbReference type="AlphaFoldDB" id="A0A9X1ZN48"/>
<reference evidence="6" key="1">
    <citation type="submission" date="2022-01" db="EMBL/GenBank/DDBJ databases">
        <title>Whole genome-based taxonomy of the Shewanellaceae.</title>
        <authorList>
            <person name="Martin-Rodriguez A.J."/>
        </authorList>
    </citation>
    <scope>NUCLEOTIDE SEQUENCE</scope>
    <source>
        <strain evidence="6">DSM 16422</strain>
    </source>
</reference>
<evidence type="ECO:0000259" key="5">
    <source>
        <dbReference type="Pfam" id="PF08323"/>
    </source>
</evidence>
<dbReference type="RefSeq" id="WP_248995219.1">
    <property type="nucleotide sequence ID" value="NZ_JAKIKP010000004.1"/>
</dbReference>
<comment type="catalytic activity">
    <reaction evidence="1">
        <text>[(1-&gt;4)-alpha-D-glucosyl](n) + ADP-alpha-D-glucose = [(1-&gt;4)-alpha-D-glucosyl](n+1) + ADP + H(+)</text>
        <dbReference type="Rhea" id="RHEA:18189"/>
        <dbReference type="Rhea" id="RHEA-COMP:9584"/>
        <dbReference type="Rhea" id="RHEA-COMP:9587"/>
        <dbReference type="ChEBI" id="CHEBI:15378"/>
        <dbReference type="ChEBI" id="CHEBI:15444"/>
        <dbReference type="ChEBI" id="CHEBI:57498"/>
        <dbReference type="ChEBI" id="CHEBI:456216"/>
        <dbReference type="EC" id="2.4.1.21"/>
    </reaction>
</comment>
<gene>
    <name evidence="6" type="ORF">L2672_07545</name>
</gene>
<keyword evidence="7" id="KW-1185">Reference proteome</keyword>
<protein>
    <recommendedName>
        <fullName evidence="2">starch synthase</fullName>
        <ecNumber evidence="2">2.4.1.21</ecNumber>
    </recommendedName>
</protein>
<dbReference type="EMBL" id="JAKIKP010000004">
    <property type="protein sequence ID" value="MCL1142540.1"/>
    <property type="molecule type" value="Genomic_DNA"/>
</dbReference>
<dbReference type="GO" id="GO:0009011">
    <property type="term" value="F:alpha-1,4-glucan glucosyltransferase (ADP-glucose donor) activity"/>
    <property type="evidence" value="ECO:0007669"/>
    <property type="project" value="UniProtKB-EC"/>
</dbReference>
<organism evidence="6 7">
    <name type="scientific">Shewanella gaetbuli</name>
    <dbReference type="NCBI Taxonomy" id="220752"/>
    <lineage>
        <taxon>Bacteria</taxon>
        <taxon>Pseudomonadati</taxon>
        <taxon>Pseudomonadota</taxon>
        <taxon>Gammaproteobacteria</taxon>
        <taxon>Alteromonadales</taxon>
        <taxon>Shewanellaceae</taxon>
        <taxon>Shewanella</taxon>
    </lineage>
</organism>
<dbReference type="InterPro" id="IPR013534">
    <property type="entry name" value="Starch_synth_cat_dom"/>
</dbReference>
<accession>A0A9X1ZN48</accession>
<evidence type="ECO:0000313" key="6">
    <source>
        <dbReference type="EMBL" id="MCL1142540.1"/>
    </source>
</evidence>
<evidence type="ECO:0000256" key="1">
    <source>
        <dbReference type="ARBA" id="ARBA00001478"/>
    </source>
</evidence>
<sequence>MKKVLMVAAENDALVNAKVGGMGDVIRDLPPALLSASIQADVAMPDYGFLIRSYNALKLAQVTVPFCGQIHTIDIYKMPRPEHKQNLAKSSYHAVAETDSTEVNSWVYLFSHPLFNQADQSIYAQGSSDRPFADDASKFALFSLAVAKAICEGKLAEYDVLHLHDWHTAMIAMLRQCVDEFSGLKPLKCVYTIHNLALQGIRPYHHDSSSFISWFGYWFNQHDSVNDLPEGIADPRYSSCVNPMRMGIVMSDVVHVVSPSYAQEILRPSNPAMGFYGAEGLEADLIHKAKAGQLIGIINGCEYSSTTESKPSQNVKQRLMLINQAQQALSKWQANKDVVSSEDFIASIKLTQYQQQLESSRKNASAPMLITSVGRLTEQKVLLFLHKTQSGKNVLSELLDSLHRYNNDARFILLGSGDAVLAKQFKSIAAHFNNFIYLNGYADNVAQTLYQQGDLFLMPSSFEPCGISQMLAMKQGQPCLVHGVGGLKDTVVHDRNGWQFSGANLDQQAQAFIQQFSTCLDLFNTQDWHQVCDNAAQARFDWQSIASEYASKLYSPS</sequence>
<evidence type="ECO:0000256" key="2">
    <source>
        <dbReference type="ARBA" id="ARBA00012588"/>
    </source>
</evidence>
<keyword evidence="4" id="KW-0808">Transferase</keyword>